<dbReference type="SMART" id="SM00937">
    <property type="entry name" value="PCRF"/>
    <property type="match status" value="1"/>
</dbReference>
<evidence type="ECO:0000256" key="1">
    <source>
        <dbReference type="ARBA" id="ARBA00010835"/>
    </source>
</evidence>
<dbReference type="Pfam" id="PF03462">
    <property type="entry name" value="PCRF"/>
    <property type="match status" value="1"/>
</dbReference>
<dbReference type="InterPro" id="IPR005139">
    <property type="entry name" value="PCRF"/>
</dbReference>
<organism evidence="4 5">
    <name type="scientific">Durusdinium trenchii</name>
    <dbReference type="NCBI Taxonomy" id="1381693"/>
    <lineage>
        <taxon>Eukaryota</taxon>
        <taxon>Sar</taxon>
        <taxon>Alveolata</taxon>
        <taxon>Dinophyceae</taxon>
        <taxon>Suessiales</taxon>
        <taxon>Symbiodiniaceae</taxon>
        <taxon>Durusdinium</taxon>
    </lineage>
</organism>
<evidence type="ECO:0000256" key="2">
    <source>
        <dbReference type="SAM" id="Coils"/>
    </source>
</evidence>
<protein>
    <recommendedName>
        <fullName evidence="3">Prokaryotic-type class I peptide chain release factors domain-containing protein</fullName>
    </recommendedName>
</protein>
<gene>
    <name evidence="4" type="ORF">CCMP2556_LOCUS36340</name>
</gene>
<dbReference type="PANTHER" id="PTHR43116:SF3">
    <property type="entry name" value="CLASS I PEPTIDE CHAIN RELEASE FACTOR"/>
    <property type="match status" value="1"/>
</dbReference>
<dbReference type="Pfam" id="PF00472">
    <property type="entry name" value="RF-1"/>
    <property type="match status" value="1"/>
</dbReference>
<keyword evidence="2" id="KW-0175">Coiled coil</keyword>
<evidence type="ECO:0000259" key="3">
    <source>
        <dbReference type="PROSITE" id="PS00745"/>
    </source>
</evidence>
<dbReference type="SUPFAM" id="SSF75620">
    <property type="entry name" value="Release factor"/>
    <property type="match status" value="1"/>
</dbReference>
<dbReference type="PANTHER" id="PTHR43116">
    <property type="entry name" value="PEPTIDE CHAIN RELEASE FACTOR 2"/>
    <property type="match status" value="1"/>
</dbReference>
<dbReference type="Proteomes" id="UP001642484">
    <property type="component" value="Unassembled WGS sequence"/>
</dbReference>
<evidence type="ECO:0000313" key="4">
    <source>
        <dbReference type="EMBL" id="CAK9073767.1"/>
    </source>
</evidence>
<sequence length="380" mass="42297">MRCRSLCKRSICHACDLPRPMTPEAEAKEIREEAAKPDLWNDAAGAQAVIAKLQRLEAVEKRAAAYRSIAEEVQTALELAEEAENAGDLDESAMLRDEASMALQRWDSEVSQAEVEMMMGGHYDGNSCQINIFAGAGGDEACDWVCMLERMYTNYAQQKGWSAKRVGFTEGDNIGLKSVDMEVTGDYAFGMMRRETGTHRLVRIWNGRRQTTFAGVEVVPLLPDDAVDALEIDPKELTWHTFRSGGKGGQNVNKVETGVRVTHEPSGIAVKCTAERSQILNRKKALAQLKAKLLMIQEQQKVKELQSIRGDLVSAEWGAQVRNYVLQPYTLVKDVRSGHERGDADRVLNGDLDSHVDALLRMDSQKKPDEVVRHVAIVIK</sequence>
<feature type="domain" description="Prokaryotic-type class I peptide chain release factors" evidence="3">
    <location>
        <begin position="243"/>
        <end position="259"/>
    </location>
</feature>
<proteinExistence type="inferred from homology"/>
<dbReference type="InterPro" id="IPR000352">
    <property type="entry name" value="Pep_chain_release_fac_I"/>
</dbReference>
<keyword evidence="5" id="KW-1185">Reference proteome</keyword>
<dbReference type="Gene3D" id="3.30.160.20">
    <property type="match status" value="1"/>
</dbReference>
<dbReference type="Gene3D" id="1.20.58.410">
    <property type="entry name" value="Release factor"/>
    <property type="match status" value="1"/>
</dbReference>
<reference evidence="4 5" key="1">
    <citation type="submission" date="2024-02" db="EMBL/GenBank/DDBJ databases">
        <authorList>
            <person name="Chen Y."/>
            <person name="Shah S."/>
            <person name="Dougan E. K."/>
            <person name="Thang M."/>
            <person name="Chan C."/>
        </authorList>
    </citation>
    <scope>NUCLEOTIDE SEQUENCE [LARGE SCALE GENOMIC DNA]</scope>
</reference>
<accession>A0ABP0PCJ6</accession>
<comment type="caution">
    <text evidence="4">The sequence shown here is derived from an EMBL/GenBank/DDBJ whole genome shotgun (WGS) entry which is preliminary data.</text>
</comment>
<dbReference type="PROSITE" id="PS00745">
    <property type="entry name" value="RF_PROK_I"/>
    <property type="match status" value="1"/>
</dbReference>
<evidence type="ECO:0000313" key="5">
    <source>
        <dbReference type="Proteomes" id="UP001642484"/>
    </source>
</evidence>
<dbReference type="InterPro" id="IPR045853">
    <property type="entry name" value="Pep_chain_release_fac_I_sf"/>
</dbReference>
<comment type="similarity">
    <text evidence="1">Belongs to the prokaryotic/mitochondrial release factor family.</text>
</comment>
<dbReference type="Gene3D" id="3.30.70.1660">
    <property type="match status" value="1"/>
</dbReference>
<feature type="coiled-coil region" evidence="2">
    <location>
        <begin position="56"/>
        <end position="116"/>
    </location>
</feature>
<dbReference type="EMBL" id="CAXAMN010022917">
    <property type="protein sequence ID" value="CAK9073767.1"/>
    <property type="molecule type" value="Genomic_DNA"/>
</dbReference>
<name>A0ABP0PCJ6_9DINO</name>